<feature type="transmembrane region" description="Helical" evidence="5">
    <location>
        <begin position="345"/>
        <end position="365"/>
    </location>
</feature>
<keyword evidence="3 5" id="KW-1133">Transmembrane helix</keyword>
<name>A0A9Q0N4Q4_9DIPT</name>
<dbReference type="InterPro" id="IPR020846">
    <property type="entry name" value="MFS_dom"/>
</dbReference>
<comment type="subcellular location">
    <subcellularLocation>
        <location evidence="1">Membrane</location>
        <topology evidence="1">Multi-pass membrane protein</topology>
    </subcellularLocation>
</comment>
<gene>
    <name evidence="7" type="primary">mfsd4b_1</name>
    <name evidence="7" type="ORF">Bhyg_08484</name>
</gene>
<evidence type="ECO:0000259" key="6">
    <source>
        <dbReference type="PROSITE" id="PS50850"/>
    </source>
</evidence>
<dbReference type="OrthoDB" id="6512734at2759"/>
<sequence length="466" mass="51915">MGFINEIKTHRYRTLKAVCTSLLFAGLGLHSAAYGPSLLDLSIQVNTSIDQITHILPLRAFGNMIGSTICGFILGYFDHQIVLIFSMLIMSLSIIFVPLCATLWSLYAVMLFNGLGSGVLVNAGNCWVMHKWGKENSPFMQLAHFCFGLGAFFSPFIIEPFLTEVLDADHTVASSSSNATIQPSTNTTEIPLIIDPSSLKLRWGYFILGGLSLIIWALMVITYLNKRDNKPHPTRDVKVKTSKTDPLVGIEIVNPDESEEHKSAEKKLRPYHKYIIVLLAALFIHLVYGLELSFGVMLAPYARLSDLHFSKSSASFVSSLYWGCFTFFRLCTLILINFVSPRTVLIIELGLVMVSNAILLPFLFITSYSGWALWVGSAFMGVGVSSMYPTLWSFVEEIVPVTSKMNSIVNSCACVGEFIVPVIIGAYIEQWPNVYICIVFIYSALACLVFALCVIWEYIINKHKRS</sequence>
<feature type="transmembrane region" description="Helical" evidence="5">
    <location>
        <begin position="274"/>
        <end position="299"/>
    </location>
</feature>
<organism evidence="7 8">
    <name type="scientific">Pseudolycoriella hygida</name>
    <dbReference type="NCBI Taxonomy" id="35572"/>
    <lineage>
        <taxon>Eukaryota</taxon>
        <taxon>Metazoa</taxon>
        <taxon>Ecdysozoa</taxon>
        <taxon>Arthropoda</taxon>
        <taxon>Hexapoda</taxon>
        <taxon>Insecta</taxon>
        <taxon>Pterygota</taxon>
        <taxon>Neoptera</taxon>
        <taxon>Endopterygota</taxon>
        <taxon>Diptera</taxon>
        <taxon>Nematocera</taxon>
        <taxon>Sciaroidea</taxon>
        <taxon>Sciaridae</taxon>
        <taxon>Pseudolycoriella</taxon>
    </lineage>
</organism>
<evidence type="ECO:0000313" key="8">
    <source>
        <dbReference type="Proteomes" id="UP001151699"/>
    </source>
</evidence>
<evidence type="ECO:0000256" key="4">
    <source>
        <dbReference type="ARBA" id="ARBA00023136"/>
    </source>
</evidence>
<dbReference type="Pfam" id="PF07690">
    <property type="entry name" value="MFS_1"/>
    <property type="match status" value="1"/>
</dbReference>
<evidence type="ECO:0000256" key="1">
    <source>
        <dbReference type="ARBA" id="ARBA00004141"/>
    </source>
</evidence>
<proteinExistence type="predicted"/>
<dbReference type="InterPro" id="IPR036259">
    <property type="entry name" value="MFS_trans_sf"/>
</dbReference>
<evidence type="ECO:0000256" key="5">
    <source>
        <dbReference type="SAM" id="Phobius"/>
    </source>
</evidence>
<dbReference type="GO" id="GO:0016020">
    <property type="term" value="C:membrane"/>
    <property type="evidence" value="ECO:0007669"/>
    <property type="project" value="UniProtKB-SubCell"/>
</dbReference>
<feature type="transmembrane region" description="Helical" evidence="5">
    <location>
        <begin position="434"/>
        <end position="460"/>
    </location>
</feature>
<keyword evidence="7" id="KW-0762">Sugar transport</keyword>
<dbReference type="Proteomes" id="UP001151699">
    <property type="component" value="Chromosome B"/>
</dbReference>
<reference evidence="7" key="1">
    <citation type="submission" date="2022-07" db="EMBL/GenBank/DDBJ databases">
        <authorList>
            <person name="Trinca V."/>
            <person name="Uliana J.V.C."/>
            <person name="Torres T.T."/>
            <person name="Ward R.J."/>
            <person name="Monesi N."/>
        </authorList>
    </citation>
    <scope>NUCLEOTIDE SEQUENCE</scope>
    <source>
        <strain evidence="7">HSMRA1968</strain>
        <tissue evidence="7">Whole embryos</tissue>
    </source>
</reference>
<dbReference type="AlphaFoldDB" id="A0A9Q0N4Q4"/>
<dbReference type="InterPro" id="IPR011701">
    <property type="entry name" value="MFS"/>
</dbReference>
<keyword evidence="8" id="KW-1185">Reference proteome</keyword>
<feature type="transmembrane region" description="Helical" evidence="5">
    <location>
        <begin position="56"/>
        <end position="74"/>
    </location>
</feature>
<dbReference type="PANTHER" id="PTHR23121:SF9">
    <property type="entry name" value="SODIUM-DEPENDENT GLUCOSE TRANSPORTER 1"/>
    <property type="match status" value="1"/>
</dbReference>
<dbReference type="SUPFAM" id="SSF103473">
    <property type="entry name" value="MFS general substrate transporter"/>
    <property type="match status" value="1"/>
</dbReference>
<feature type="transmembrane region" description="Helical" evidence="5">
    <location>
        <begin position="319"/>
        <end position="338"/>
    </location>
</feature>
<protein>
    <submittedName>
        <fullName evidence="7">Sodium-dependent glucose transporter 1</fullName>
    </submittedName>
</protein>
<feature type="domain" description="Major facilitator superfamily (MFS) profile" evidence="6">
    <location>
        <begin position="14"/>
        <end position="462"/>
    </location>
</feature>
<feature type="transmembrane region" description="Helical" evidence="5">
    <location>
        <begin position="371"/>
        <end position="395"/>
    </location>
</feature>
<evidence type="ECO:0000256" key="2">
    <source>
        <dbReference type="ARBA" id="ARBA00022692"/>
    </source>
</evidence>
<dbReference type="Gene3D" id="1.20.1250.20">
    <property type="entry name" value="MFS general substrate transporter like domains"/>
    <property type="match status" value="2"/>
</dbReference>
<dbReference type="PANTHER" id="PTHR23121">
    <property type="entry name" value="SODIUM-DEPENDENT GLUCOSE TRANSPORTER 1"/>
    <property type="match status" value="1"/>
</dbReference>
<keyword evidence="4 5" id="KW-0472">Membrane</keyword>
<keyword evidence="2 5" id="KW-0812">Transmembrane</keyword>
<dbReference type="EMBL" id="WJQU01000002">
    <property type="protein sequence ID" value="KAJ6643522.1"/>
    <property type="molecule type" value="Genomic_DNA"/>
</dbReference>
<feature type="transmembrane region" description="Helical" evidence="5">
    <location>
        <begin position="203"/>
        <end position="225"/>
    </location>
</feature>
<feature type="transmembrane region" description="Helical" evidence="5">
    <location>
        <begin position="139"/>
        <end position="158"/>
    </location>
</feature>
<evidence type="ECO:0000313" key="7">
    <source>
        <dbReference type="EMBL" id="KAJ6643522.1"/>
    </source>
</evidence>
<evidence type="ECO:0000256" key="3">
    <source>
        <dbReference type="ARBA" id="ARBA00022989"/>
    </source>
</evidence>
<comment type="caution">
    <text evidence="7">The sequence shown here is derived from an EMBL/GenBank/DDBJ whole genome shotgun (WGS) entry which is preliminary data.</text>
</comment>
<feature type="transmembrane region" description="Helical" evidence="5">
    <location>
        <begin position="81"/>
        <end position="99"/>
    </location>
</feature>
<accession>A0A9Q0N4Q4</accession>
<feature type="transmembrane region" description="Helical" evidence="5">
    <location>
        <begin position="105"/>
        <end position="127"/>
    </location>
</feature>
<dbReference type="PROSITE" id="PS50850">
    <property type="entry name" value="MFS"/>
    <property type="match status" value="1"/>
</dbReference>
<feature type="transmembrane region" description="Helical" evidence="5">
    <location>
        <begin position="407"/>
        <end position="428"/>
    </location>
</feature>
<dbReference type="GO" id="GO:0022857">
    <property type="term" value="F:transmembrane transporter activity"/>
    <property type="evidence" value="ECO:0007669"/>
    <property type="project" value="InterPro"/>
</dbReference>
<keyword evidence="7" id="KW-0813">Transport</keyword>